<name>A0A845DLU2_9BACT</name>
<dbReference type="EMBL" id="VXOY01000018">
    <property type="protein sequence ID" value="MYE38293.1"/>
    <property type="molecule type" value="Genomic_DNA"/>
</dbReference>
<dbReference type="Proteomes" id="UP000449092">
    <property type="component" value="Unassembled WGS sequence"/>
</dbReference>
<keyword evidence="1" id="KW-1133">Transmembrane helix</keyword>
<reference evidence="2 3" key="1">
    <citation type="submission" date="2019-09" db="EMBL/GenBank/DDBJ databases">
        <title>Characterisation of the sponge microbiome using genome-centric metagenomics.</title>
        <authorList>
            <person name="Engelberts J.P."/>
            <person name="Robbins S.J."/>
            <person name="De Goeij J.M."/>
            <person name="Aranda M."/>
            <person name="Bell S.C."/>
            <person name="Webster N.S."/>
        </authorList>
    </citation>
    <scope>NUCLEOTIDE SEQUENCE [LARGE SCALE GENOMIC DNA]</scope>
    <source>
        <strain evidence="2">SB0662_bin_43</strain>
    </source>
</reference>
<organism evidence="2 3">
    <name type="scientific">Candidatus Spechtbacteria bacterium SB0662_bin_43</name>
    <dbReference type="NCBI Taxonomy" id="2604897"/>
    <lineage>
        <taxon>Bacteria</taxon>
        <taxon>Candidatus Spechtiibacteriota</taxon>
    </lineage>
</organism>
<evidence type="ECO:0000313" key="3">
    <source>
        <dbReference type="Proteomes" id="UP000449092"/>
    </source>
</evidence>
<gene>
    <name evidence="2" type="ORF">F4X82_02120</name>
</gene>
<protein>
    <submittedName>
        <fullName evidence="2">Uncharacterized protein</fullName>
    </submittedName>
</protein>
<comment type="caution">
    <text evidence="2">The sequence shown here is derived from an EMBL/GenBank/DDBJ whole genome shotgun (WGS) entry which is preliminary data.</text>
</comment>
<evidence type="ECO:0000313" key="2">
    <source>
        <dbReference type="EMBL" id="MYE38293.1"/>
    </source>
</evidence>
<accession>A0A845DLU2</accession>
<proteinExistence type="predicted"/>
<keyword evidence="1" id="KW-0472">Membrane</keyword>
<feature type="transmembrane region" description="Helical" evidence="1">
    <location>
        <begin position="21"/>
        <end position="48"/>
    </location>
</feature>
<keyword evidence="1" id="KW-0812">Transmembrane</keyword>
<sequence>MARKHSNGTPSPRHTTQRARHTALFSGQTITFCIFLCVLSVLVITALAPTTTGQEVVFPVNQQNDTKARSTVNATRVLNTTYFSFWGETTWWNSLTSQDAQTIKNQAKLLARTFRQNDLQSIRNFFGESFVEIKRVPVLLVPMKDKVSSYVVEQHETDAQQNDFYFHNQAIIYLNTRTFSHHNTQTFLSVGFSQIMLAQQQNSPTQGGEQQMIRTLIANVIPAIANNATYAEHYTKEFLQNPFSPHSDAWIVLFAYFMAHNIDQSVLTTFANSRFHTTETLNDALQQYNTTDTFQTLFERWNTILFVNGTLTETRQKQAYAFKNEVFKTLRIPTSKQHSLNQKTTVTINPYSSQWIQYTPSTLGISESNTALITIATREELLPYTIPYTTTSISGKKTLHSHTLTTPNESIPIRLFGTYILSASFFLPNATPRTRSITIHTHQHTPIQDGTIITSTDNTQLFVVKGNTKRLIPSLTVFESYQHLTLDVVQQVHPSVLDFYTQSFLIQQGNDPRVWEIDEQGTKHWLDMTPEQFEKSGRKWNHIFTVNNIELNWYTEGEPYSYTG</sequence>
<dbReference type="AlphaFoldDB" id="A0A845DLU2"/>
<evidence type="ECO:0000256" key="1">
    <source>
        <dbReference type="SAM" id="Phobius"/>
    </source>
</evidence>